<dbReference type="Gene3D" id="3.30.470.30">
    <property type="entry name" value="DNA ligase/mRNA capping enzyme"/>
    <property type="match status" value="1"/>
</dbReference>
<dbReference type="GO" id="GO:0005958">
    <property type="term" value="C:DNA-dependent protein kinase-DNA ligase 4 complex"/>
    <property type="evidence" value="ECO:0007669"/>
    <property type="project" value="TreeGrafter"/>
</dbReference>
<comment type="similarity">
    <text evidence="3 16">Belongs to the ATP-dependent DNA ligase family.</text>
</comment>
<dbReference type="Gene3D" id="2.40.50.140">
    <property type="entry name" value="Nucleic acid-binding proteins"/>
    <property type="match status" value="1"/>
</dbReference>
<keyword evidence="9 15" id="KW-0067">ATP-binding</keyword>
<dbReference type="PROSITE" id="PS00333">
    <property type="entry name" value="DNA_LIGASE_A2"/>
    <property type="match status" value="1"/>
</dbReference>
<evidence type="ECO:0000256" key="6">
    <source>
        <dbReference type="ARBA" id="ARBA00022737"/>
    </source>
</evidence>
<comment type="subcellular location">
    <subcellularLocation>
        <location evidence="2">Nucleus</location>
    </subcellularLocation>
</comment>
<keyword evidence="5" id="KW-0479">Metal-binding</keyword>
<dbReference type="Gene3D" id="1.10.3260.10">
    <property type="entry name" value="DNA ligase, ATP-dependent, N-terminal domain"/>
    <property type="match status" value="1"/>
</dbReference>
<dbReference type="NCBIfam" id="TIGR00574">
    <property type="entry name" value="dnl1"/>
    <property type="match status" value="1"/>
</dbReference>
<dbReference type="SUPFAM" id="SSF50249">
    <property type="entry name" value="Nucleic acid-binding proteins"/>
    <property type="match status" value="1"/>
</dbReference>
<dbReference type="GO" id="GO:0006303">
    <property type="term" value="P:double-strand break repair via nonhomologous end joining"/>
    <property type="evidence" value="ECO:0007669"/>
    <property type="project" value="TreeGrafter"/>
</dbReference>
<evidence type="ECO:0000256" key="2">
    <source>
        <dbReference type="ARBA" id="ARBA00004123"/>
    </source>
</evidence>
<dbReference type="CDD" id="cd07903">
    <property type="entry name" value="Adenylation_DNA_ligase_IV"/>
    <property type="match status" value="1"/>
</dbReference>
<evidence type="ECO:0000256" key="3">
    <source>
        <dbReference type="ARBA" id="ARBA00007572"/>
    </source>
</evidence>
<keyword evidence="10" id="KW-0460">Magnesium</keyword>
<evidence type="ECO:0000256" key="1">
    <source>
        <dbReference type="ARBA" id="ARBA00001946"/>
    </source>
</evidence>
<protein>
    <recommendedName>
        <fullName evidence="15">DNA ligase</fullName>
        <ecNumber evidence="15">6.5.1.1</ecNumber>
    </recommendedName>
</protein>
<dbReference type="Pfam" id="PF01068">
    <property type="entry name" value="DNA_ligase_A_M"/>
    <property type="match status" value="1"/>
</dbReference>
<dbReference type="GO" id="GO:0046872">
    <property type="term" value="F:metal ion binding"/>
    <property type="evidence" value="ECO:0007669"/>
    <property type="project" value="UniProtKB-KW"/>
</dbReference>
<dbReference type="Pfam" id="PF00533">
    <property type="entry name" value="BRCT"/>
    <property type="match status" value="2"/>
</dbReference>
<dbReference type="InterPro" id="IPR012308">
    <property type="entry name" value="DNA_ligase_ATP-dep_N"/>
</dbReference>
<dbReference type="PROSITE" id="PS50160">
    <property type="entry name" value="DNA_LIGASE_A3"/>
    <property type="match status" value="1"/>
</dbReference>
<keyword evidence="4 15" id="KW-0436">Ligase</keyword>
<dbReference type="InterPro" id="IPR044125">
    <property type="entry name" value="Adenylation_DNA_ligase_IV"/>
</dbReference>
<keyword evidence="7 15" id="KW-0547">Nucleotide-binding</keyword>
<dbReference type="GO" id="GO:0003677">
    <property type="term" value="F:DNA binding"/>
    <property type="evidence" value="ECO:0007669"/>
    <property type="project" value="InterPro"/>
</dbReference>
<evidence type="ECO:0000256" key="5">
    <source>
        <dbReference type="ARBA" id="ARBA00022723"/>
    </source>
</evidence>
<dbReference type="GO" id="GO:0006297">
    <property type="term" value="P:nucleotide-excision repair, DNA gap filling"/>
    <property type="evidence" value="ECO:0007669"/>
    <property type="project" value="TreeGrafter"/>
</dbReference>
<dbReference type="GO" id="GO:0006310">
    <property type="term" value="P:DNA recombination"/>
    <property type="evidence" value="ECO:0007669"/>
    <property type="project" value="UniProtKB-KW"/>
</dbReference>
<evidence type="ECO:0000313" key="20">
    <source>
        <dbReference type="Proteomes" id="UP000192578"/>
    </source>
</evidence>
<sequence>MNRANNDVASCSTITDKTLASTITFGQFASLLDAMFSRPAAKKKEALKSFLDKWRAKYKAFYPDNPQPPVETFFPLMRLLIPDADRDRPTRGAAQMLIHWKQRKPPNAWNAADVSDFAGVAFFVMLNRNSKKGEISIEEVNRHLDGFADANTITGDERKERNRKLMHELFTRMNAGELKWLLRIILKDLKLGMGHEKIMDVFHPDASDLFDVCMNLSTVCTKLNDPEVRMSEIEMHLFDFVRPMLSDSWKPDKLRALLKGGPMIAEIKYDGERVQIHKQGKTFKYFSRGGHDITDDLGASATEGTLTRYIADCFHPEAINFIIDGEICPYSVQEKCIATKLESSAIKNLTGATGFQVCFVAFDCLLHNDKTLTALPLIKRTAVLRHLFQQEEGRLYHAVTQTVTTPEECYSFLNDAIDRNEEGIILKDPTTVYKPNKRDHAGWWKIKPEYLAELSDSLDVLVVGGYYGSGRRSGPSHFLVAVAEDCDVPGTHPTRFRSFCKVGSGYTMAELQDINHKLDRHWRKWTDSCRPPFLTHVGPKADLWVEPQHSFVVRINASQLWDSESFATACTLRFPRMQEARLDKHWYDCMTMSQLVALQESSKGRLGAKRIDDDYLTGEGNPRKRQKVGVRAPALKLASEYRPADLHGLEVTGHIFAGKELCVIGDGTKHSKQDLERLVAENGGSCVQNPTVRTFCIICQKKTNRANNLFNQLKLNVVLPDWLVRCAEAKAFVPWQPEDFVFCTDAAKKMMKSAFDKYGDSFTARITQEDFERYLLEMENEKRVTKEEMIEFEQEHLYDVPLMGVFRQYRAYIDKFETVNDPTSKDVSEGNLALAEQYLLAAGAEVSSKLDDSITHVVVHGTGSLARLDELKKMNRSRGKKFHVVTEQWVLDSYEEQNPREERGYIARLPVTNGRVEKVNAFEGLFD</sequence>
<accession>A0A9X6NJG3</accession>
<dbReference type="CDD" id="cd07968">
    <property type="entry name" value="OBF_DNA_ligase_IV"/>
    <property type="match status" value="1"/>
</dbReference>
<dbReference type="GO" id="GO:0003910">
    <property type="term" value="F:DNA ligase (ATP) activity"/>
    <property type="evidence" value="ECO:0007669"/>
    <property type="project" value="UniProtKB-EC"/>
</dbReference>
<dbReference type="InterPro" id="IPR036420">
    <property type="entry name" value="BRCT_dom_sf"/>
</dbReference>
<dbReference type="PANTHER" id="PTHR45997">
    <property type="entry name" value="DNA LIGASE 4"/>
    <property type="match status" value="1"/>
</dbReference>
<dbReference type="InterPro" id="IPR029710">
    <property type="entry name" value="LIG4"/>
</dbReference>
<feature type="domain" description="BRCT" evidence="18">
    <location>
        <begin position="801"/>
        <end position="907"/>
    </location>
</feature>
<keyword evidence="13" id="KW-0539">Nucleus</keyword>
<dbReference type="SMART" id="SM00292">
    <property type="entry name" value="BRCT"/>
    <property type="match status" value="2"/>
</dbReference>
<evidence type="ECO:0000256" key="10">
    <source>
        <dbReference type="ARBA" id="ARBA00022842"/>
    </source>
</evidence>
<keyword evidence="6" id="KW-0677">Repeat</keyword>
<dbReference type="AlphaFoldDB" id="A0A9X6NJG3"/>
<dbReference type="InterPro" id="IPR012310">
    <property type="entry name" value="DNA_ligase_ATP-dep_cent"/>
</dbReference>
<dbReference type="Gene3D" id="3.40.50.10190">
    <property type="entry name" value="BRCT domain"/>
    <property type="match status" value="2"/>
</dbReference>
<dbReference type="SUPFAM" id="SSF52113">
    <property type="entry name" value="BRCT domain"/>
    <property type="match status" value="2"/>
</dbReference>
<dbReference type="EMBL" id="MTYJ01000372">
    <property type="protein sequence ID" value="OWA54118.1"/>
    <property type="molecule type" value="Genomic_DNA"/>
</dbReference>
<dbReference type="InterPro" id="IPR012340">
    <property type="entry name" value="NA-bd_OB-fold"/>
</dbReference>
<organism evidence="19 20">
    <name type="scientific">Hypsibius exemplaris</name>
    <name type="common">Freshwater tardigrade</name>
    <dbReference type="NCBI Taxonomy" id="2072580"/>
    <lineage>
        <taxon>Eukaryota</taxon>
        <taxon>Metazoa</taxon>
        <taxon>Ecdysozoa</taxon>
        <taxon>Tardigrada</taxon>
        <taxon>Eutardigrada</taxon>
        <taxon>Parachela</taxon>
        <taxon>Hypsibioidea</taxon>
        <taxon>Hypsibiidae</taxon>
        <taxon>Hypsibius</taxon>
    </lineage>
</organism>
<comment type="cofactor">
    <cofactor evidence="1">
        <name>Mg(2+)</name>
        <dbReference type="ChEBI" id="CHEBI:18420"/>
    </cofactor>
</comment>
<evidence type="ECO:0000256" key="9">
    <source>
        <dbReference type="ARBA" id="ARBA00022840"/>
    </source>
</evidence>
<dbReference type="OrthoDB" id="151490at2759"/>
<dbReference type="Pfam" id="PF04675">
    <property type="entry name" value="DNA_ligase_A_N"/>
    <property type="match status" value="1"/>
</dbReference>
<dbReference type="InterPro" id="IPR012309">
    <property type="entry name" value="DNA_ligase_ATP-dep_C"/>
</dbReference>
<dbReference type="PROSITE" id="PS50172">
    <property type="entry name" value="BRCT"/>
    <property type="match status" value="2"/>
</dbReference>
<evidence type="ECO:0000256" key="16">
    <source>
        <dbReference type="RuleBase" id="RU004196"/>
    </source>
</evidence>
<feature type="domain" description="ATP-dependent DNA ligase family profile" evidence="17">
    <location>
        <begin position="350"/>
        <end position="485"/>
    </location>
</feature>
<evidence type="ECO:0000256" key="12">
    <source>
        <dbReference type="ARBA" id="ARBA00023204"/>
    </source>
</evidence>
<name>A0A9X6NJG3_HYPEX</name>
<dbReference type="InterPro" id="IPR000977">
    <property type="entry name" value="DNA_ligase_ATP-dep"/>
</dbReference>
<keyword evidence="11 15" id="KW-0233">DNA recombination</keyword>
<dbReference type="GO" id="GO:0032807">
    <property type="term" value="C:DNA ligase IV complex"/>
    <property type="evidence" value="ECO:0007669"/>
    <property type="project" value="TreeGrafter"/>
</dbReference>
<dbReference type="Proteomes" id="UP000192578">
    <property type="component" value="Unassembled WGS sequence"/>
</dbReference>
<proteinExistence type="inferred from homology"/>
<evidence type="ECO:0000256" key="15">
    <source>
        <dbReference type="RuleBase" id="RU000617"/>
    </source>
</evidence>
<evidence type="ECO:0000256" key="4">
    <source>
        <dbReference type="ARBA" id="ARBA00022598"/>
    </source>
</evidence>
<dbReference type="InterPro" id="IPR016059">
    <property type="entry name" value="DNA_ligase_ATP-dep_CS"/>
</dbReference>
<reference evidence="20" key="1">
    <citation type="submission" date="2017-01" db="EMBL/GenBank/DDBJ databases">
        <title>Comparative genomics of anhydrobiosis in the tardigrade Hypsibius dujardini.</title>
        <authorList>
            <person name="Yoshida Y."/>
            <person name="Koutsovoulos G."/>
            <person name="Laetsch D."/>
            <person name="Stevens L."/>
            <person name="Kumar S."/>
            <person name="Horikawa D."/>
            <person name="Ishino K."/>
            <person name="Komine S."/>
            <person name="Tomita M."/>
            <person name="Blaxter M."/>
            <person name="Arakawa K."/>
        </authorList>
    </citation>
    <scope>NUCLEOTIDE SEQUENCE [LARGE SCALE GENOMIC DNA]</scope>
    <source>
        <strain evidence="20">Z151</strain>
    </source>
</reference>
<keyword evidence="8 15" id="KW-0227">DNA damage</keyword>
<dbReference type="GO" id="GO:0071897">
    <property type="term" value="P:DNA biosynthetic process"/>
    <property type="evidence" value="ECO:0007669"/>
    <property type="project" value="InterPro"/>
</dbReference>
<dbReference type="SUPFAM" id="SSF56091">
    <property type="entry name" value="DNA ligase/mRNA capping enzyme, catalytic domain"/>
    <property type="match status" value="1"/>
</dbReference>
<evidence type="ECO:0000313" key="19">
    <source>
        <dbReference type="EMBL" id="OWA54118.1"/>
    </source>
</evidence>
<comment type="caution">
    <text evidence="19">The sequence shown here is derived from an EMBL/GenBank/DDBJ whole genome shotgun (WGS) entry which is preliminary data.</text>
</comment>
<evidence type="ECO:0000256" key="8">
    <source>
        <dbReference type="ARBA" id="ARBA00022763"/>
    </source>
</evidence>
<dbReference type="InterPro" id="IPR036599">
    <property type="entry name" value="DNA_ligase_N_sf"/>
</dbReference>
<dbReference type="Pfam" id="PF04679">
    <property type="entry name" value="DNA_ligase_A_C"/>
    <property type="match status" value="1"/>
</dbReference>
<evidence type="ECO:0000256" key="7">
    <source>
        <dbReference type="ARBA" id="ARBA00022741"/>
    </source>
</evidence>
<evidence type="ECO:0000256" key="14">
    <source>
        <dbReference type="ARBA" id="ARBA00034003"/>
    </source>
</evidence>
<keyword evidence="12 15" id="KW-0234">DNA repair</keyword>
<dbReference type="EC" id="6.5.1.1" evidence="15"/>
<comment type="catalytic activity">
    <reaction evidence="14 15">
        <text>ATP + (deoxyribonucleotide)n-3'-hydroxyl + 5'-phospho-(deoxyribonucleotide)m = (deoxyribonucleotide)n+m + AMP + diphosphate.</text>
        <dbReference type="EC" id="6.5.1.1"/>
    </reaction>
</comment>
<dbReference type="GO" id="GO:0005524">
    <property type="term" value="F:ATP binding"/>
    <property type="evidence" value="ECO:0007669"/>
    <property type="project" value="UniProtKB-KW"/>
</dbReference>
<evidence type="ECO:0000259" key="17">
    <source>
        <dbReference type="PROSITE" id="PS50160"/>
    </source>
</evidence>
<keyword evidence="20" id="KW-1185">Reference proteome</keyword>
<evidence type="ECO:0000259" key="18">
    <source>
        <dbReference type="PROSITE" id="PS50172"/>
    </source>
</evidence>
<feature type="domain" description="BRCT" evidence="18">
    <location>
        <begin position="651"/>
        <end position="740"/>
    </location>
</feature>
<dbReference type="PROSITE" id="PS00697">
    <property type="entry name" value="DNA_LIGASE_A1"/>
    <property type="match status" value="1"/>
</dbReference>
<evidence type="ECO:0000256" key="11">
    <source>
        <dbReference type="ARBA" id="ARBA00023172"/>
    </source>
</evidence>
<dbReference type="InterPro" id="IPR001357">
    <property type="entry name" value="BRCT_dom"/>
</dbReference>
<gene>
    <name evidence="19" type="ORF">BV898_18536</name>
</gene>
<evidence type="ECO:0000256" key="13">
    <source>
        <dbReference type="ARBA" id="ARBA00023242"/>
    </source>
</evidence>
<dbReference type="PANTHER" id="PTHR45997:SF1">
    <property type="entry name" value="DNA LIGASE 4"/>
    <property type="match status" value="1"/>
</dbReference>